<dbReference type="InterPro" id="IPR011060">
    <property type="entry name" value="RibuloseP-bd_barrel"/>
</dbReference>
<comment type="pathway">
    <text evidence="2 9">Amino-acid biosynthesis; L-tryptophan biosynthesis; L-tryptophan from chorismate: step 3/5.</text>
</comment>
<evidence type="ECO:0000256" key="7">
    <source>
        <dbReference type="ARBA" id="ARBA00023141"/>
    </source>
</evidence>
<dbReference type="InterPro" id="IPR013785">
    <property type="entry name" value="Aldolase_TIM"/>
</dbReference>
<evidence type="ECO:0000259" key="10">
    <source>
        <dbReference type="Pfam" id="PF00697"/>
    </source>
</evidence>
<dbReference type="Gene3D" id="3.20.20.70">
    <property type="entry name" value="Aldolase class I"/>
    <property type="match status" value="1"/>
</dbReference>
<dbReference type="PATRIC" id="fig|742725.3.peg.1747"/>
<proteinExistence type="inferred from homology"/>
<dbReference type="InterPro" id="IPR044643">
    <property type="entry name" value="TrpF_fam"/>
</dbReference>
<keyword evidence="6 9" id="KW-0822">Tryptophan biosynthesis</keyword>
<keyword evidence="12" id="KW-1185">Reference proteome</keyword>
<evidence type="ECO:0000313" key="11">
    <source>
        <dbReference type="EMBL" id="EHB91604.1"/>
    </source>
</evidence>
<protein>
    <recommendedName>
        <fullName evidence="4 9">N-(5'-phosphoribosyl)anthranilate isomerase</fullName>
        <shortName evidence="9">PRAI</shortName>
        <ecNumber evidence="3 9">5.3.1.24</ecNumber>
    </recommendedName>
</protein>
<sequence length="206" mass="23074">MKLKICGMREPENIRAVAALGPDYMGFIFYPLSPRYAGDLSPESVRALPRPIRRVGVFVNETEQQVIRTAVHYLLDYAQLHGDETPEECRRLNRILPVIKAIAVRTEADLAETQRYEGCCTALLFDTRTERFGGSGRRFDWNILNAYSGETPFLLSGGIGPGDAERLQAVRHPQLAGVDVNSLFESKPGHKECGLLQPFIEQLKTL</sequence>
<dbReference type="Pfam" id="PF00697">
    <property type="entry name" value="PRAI"/>
    <property type="match status" value="1"/>
</dbReference>
<name>G5HAI8_9BACT</name>
<dbReference type="AlphaFoldDB" id="G5HAI8"/>
<dbReference type="STRING" id="742725.HMPREF9450_01653"/>
<evidence type="ECO:0000256" key="1">
    <source>
        <dbReference type="ARBA" id="ARBA00001164"/>
    </source>
</evidence>
<dbReference type="SUPFAM" id="SSF51366">
    <property type="entry name" value="Ribulose-phoshate binding barrel"/>
    <property type="match status" value="1"/>
</dbReference>
<evidence type="ECO:0000313" key="12">
    <source>
        <dbReference type="Proteomes" id="UP000006008"/>
    </source>
</evidence>
<dbReference type="GeneID" id="92815316"/>
<dbReference type="HOGENOM" id="CLU_076364_1_2_10"/>
<keyword evidence="7 9" id="KW-0057">Aromatic amino acid biosynthesis</keyword>
<comment type="catalytic activity">
    <reaction evidence="1 9">
        <text>N-(5-phospho-beta-D-ribosyl)anthranilate = 1-(2-carboxyphenylamino)-1-deoxy-D-ribulose 5-phosphate</text>
        <dbReference type="Rhea" id="RHEA:21540"/>
        <dbReference type="ChEBI" id="CHEBI:18277"/>
        <dbReference type="ChEBI" id="CHEBI:58613"/>
        <dbReference type="EC" id="5.3.1.24"/>
    </reaction>
</comment>
<evidence type="ECO:0000256" key="3">
    <source>
        <dbReference type="ARBA" id="ARBA00012572"/>
    </source>
</evidence>
<dbReference type="Proteomes" id="UP000006008">
    <property type="component" value="Unassembled WGS sequence"/>
</dbReference>
<evidence type="ECO:0000256" key="4">
    <source>
        <dbReference type="ARBA" id="ARBA00022272"/>
    </source>
</evidence>
<comment type="similarity">
    <text evidence="9">Belongs to the TrpF family.</text>
</comment>
<evidence type="ECO:0000256" key="2">
    <source>
        <dbReference type="ARBA" id="ARBA00004664"/>
    </source>
</evidence>
<evidence type="ECO:0000256" key="9">
    <source>
        <dbReference type="HAMAP-Rule" id="MF_00135"/>
    </source>
</evidence>
<gene>
    <name evidence="9" type="primary">trpF</name>
    <name evidence="11" type="ORF">HMPREF9450_01653</name>
</gene>
<organism evidence="11 12">
    <name type="scientific">Alistipes indistinctus YIT 12060</name>
    <dbReference type="NCBI Taxonomy" id="742725"/>
    <lineage>
        <taxon>Bacteria</taxon>
        <taxon>Pseudomonadati</taxon>
        <taxon>Bacteroidota</taxon>
        <taxon>Bacteroidia</taxon>
        <taxon>Bacteroidales</taxon>
        <taxon>Rikenellaceae</taxon>
        <taxon>Alistipes</taxon>
    </lineage>
</organism>
<reference evidence="11 12" key="1">
    <citation type="submission" date="2011-08" db="EMBL/GenBank/DDBJ databases">
        <title>The Genome Sequence of Alistipes indistinctus YIT 12060.</title>
        <authorList>
            <consortium name="The Broad Institute Genome Sequencing Platform"/>
            <person name="Earl A."/>
            <person name="Ward D."/>
            <person name="Feldgarden M."/>
            <person name="Gevers D."/>
            <person name="Morotomi M."/>
            <person name="Young S.K."/>
            <person name="Zeng Q."/>
            <person name="Gargeya S."/>
            <person name="Fitzgerald M."/>
            <person name="Haas B."/>
            <person name="Abouelleil A."/>
            <person name="Alvarado L."/>
            <person name="Arachchi H.M."/>
            <person name="Berlin A."/>
            <person name="Brown A."/>
            <person name="Chapman S.B."/>
            <person name="Chen Z."/>
            <person name="Dunbar C."/>
            <person name="Freedman E."/>
            <person name="Gearin G."/>
            <person name="Gellesch M."/>
            <person name="Goldberg J."/>
            <person name="Griggs A."/>
            <person name="Gujja S."/>
            <person name="Heiman D."/>
            <person name="Howarth C."/>
            <person name="Larson L."/>
            <person name="Lui A."/>
            <person name="MacDonald P.J.P."/>
            <person name="Montmayeur A."/>
            <person name="Murphy C."/>
            <person name="Neiman D."/>
            <person name="Pearson M."/>
            <person name="Priest M."/>
            <person name="Roberts A."/>
            <person name="Saif S."/>
            <person name="Shea T."/>
            <person name="Shenoy N."/>
            <person name="Sisk P."/>
            <person name="Stolte C."/>
            <person name="Sykes S."/>
            <person name="Wortman J."/>
            <person name="Nusbaum C."/>
            <person name="Birren B."/>
        </authorList>
    </citation>
    <scope>NUCLEOTIDE SEQUENCE [LARGE SCALE GENOMIC DNA]</scope>
    <source>
        <strain evidence="11 12">YIT 12060</strain>
    </source>
</reference>
<evidence type="ECO:0000256" key="5">
    <source>
        <dbReference type="ARBA" id="ARBA00022605"/>
    </source>
</evidence>
<dbReference type="UniPathway" id="UPA00035">
    <property type="reaction ID" value="UER00042"/>
</dbReference>
<dbReference type="HAMAP" id="MF_00135">
    <property type="entry name" value="PRAI"/>
    <property type="match status" value="1"/>
</dbReference>
<dbReference type="CDD" id="cd00405">
    <property type="entry name" value="PRAI"/>
    <property type="match status" value="1"/>
</dbReference>
<dbReference type="EMBL" id="ADLD01000013">
    <property type="protein sequence ID" value="EHB91604.1"/>
    <property type="molecule type" value="Genomic_DNA"/>
</dbReference>
<dbReference type="GO" id="GO:0000162">
    <property type="term" value="P:L-tryptophan biosynthetic process"/>
    <property type="evidence" value="ECO:0007669"/>
    <property type="project" value="UniProtKB-UniRule"/>
</dbReference>
<dbReference type="GO" id="GO:0004640">
    <property type="term" value="F:phosphoribosylanthranilate isomerase activity"/>
    <property type="evidence" value="ECO:0007669"/>
    <property type="project" value="UniProtKB-UniRule"/>
</dbReference>
<dbReference type="PANTHER" id="PTHR42894">
    <property type="entry name" value="N-(5'-PHOSPHORIBOSYL)ANTHRANILATE ISOMERASE"/>
    <property type="match status" value="1"/>
</dbReference>
<keyword evidence="8 9" id="KW-0413">Isomerase</keyword>
<dbReference type="EC" id="5.3.1.24" evidence="3 9"/>
<dbReference type="OrthoDB" id="9786954at2"/>
<accession>G5HAI8</accession>
<evidence type="ECO:0000256" key="6">
    <source>
        <dbReference type="ARBA" id="ARBA00022822"/>
    </source>
</evidence>
<dbReference type="RefSeq" id="WP_009134459.1">
    <property type="nucleotide sequence ID" value="NZ_CP102250.1"/>
</dbReference>
<evidence type="ECO:0000256" key="8">
    <source>
        <dbReference type="ARBA" id="ARBA00023235"/>
    </source>
</evidence>
<dbReference type="InterPro" id="IPR001240">
    <property type="entry name" value="PRAI_dom"/>
</dbReference>
<feature type="domain" description="N-(5'phosphoribosyl) anthranilate isomerase (PRAI)" evidence="10">
    <location>
        <begin position="3"/>
        <end position="201"/>
    </location>
</feature>
<comment type="caution">
    <text evidence="11">The sequence shown here is derived from an EMBL/GenBank/DDBJ whole genome shotgun (WGS) entry which is preliminary data.</text>
</comment>
<keyword evidence="5 9" id="KW-0028">Amino-acid biosynthesis</keyword>
<dbReference type="eggNOG" id="COG0135">
    <property type="taxonomic scope" value="Bacteria"/>
</dbReference>
<dbReference type="PANTHER" id="PTHR42894:SF1">
    <property type="entry name" value="N-(5'-PHOSPHORIBOSYL)ANTHRANILATE ISOMERASE"/>
    <property type="match status" value="1"/>
</dbReference>